<feature type="domain" description="Glycosyltransferase subfamily 4-like N-terminal" evidence="2">
    <location>
        <begin position="14"/>
        <end position="172"/>
    </location>
</feature>
<evidence type="ECO:0000259" key="2">
    <source>
        <dbReference type="Pfam" id="PF13439"/>
    </source>
</evidence>
<dbReference type="Gene3D" id="3.40.50.2000">
    <property type="entry name" value="Glycogen Phosphorylase B"/>
    <property type="match status" value="2"/>
</dbReference>
<evidence type="ECO:0000313" key="3">
    <source>
        <dbReference type="EMBL" id="SFL33863.1"/>
    </source>
</evidence>
<dbReference type="Pfam" id="PF00534">
    <property type="entry name" value="Glycos_transf_1"/>
    <property type="match status" value="1"/>
</dbReference>
<gene>
    <name evidence="3" type="ORF">SAMN02983006_00890</name>
</gene>
<feature type="domain" description="Glycosyl transferase family 1" evidence="1">
    <location>
        <begin position="184"/>
        <end position="339"/>
    </location>
</feature>
<dbReference type="SUPFAM" id="SSF53756">
    <property type="entry name" value="UDP-Glycosyltransferase/glycogen phosphorylase"/>
    <property type="match status" value="1"/>
</dbReference>
<keyword evidence="4" id="KW-1185">Reference proteome</keyword>
<dbReference type="InterPro" id="IPR028098">
    <property type="entry name" value="Glyco_trans_4-like_N"/>
</dbReference>
<evidence type="ECO:0000313" key="4">
    <source>
        <dbReference type="Proteomes" id="UP000199006"/>
    </source>
</evidence>
<protein>
    <submittedName>
        <fullName evidence="3">Glycosyltransferase involved in cell wall bisynthesis</fullName>
    </submittedName>
</protein>
<dbReference type="Proteomes" id="UP000199006">
    <property type="component" value="Unassembled WGS sequence"/>
</dbReference>
<dbReference type="Pfam" id="PF13439">
    <property type="entry name" value="Glyco_transf_4"/>
    <property type="match status" value="1"/>
</dbReference>
<sequence length="368" mass="41989">MMKNIVFLNSCPVWGGGEKWTFTTAKALAEDPEYNVYIATGRDTELARRSAAAGLEVQPVNIKSGITVLNFVKTYRFVKFLQTKQIDIMFLNMSQDLKFGGITGKLANLDKVIYRRGLAVPIKNRFYNKYLFKNCLTDIIANSLAVKNSLLKYTEQWLKEDKITIIYNGINFKKVNLAIENRQSNIREEFNLNAETTIIANVGRLTEQKGHTYLIKAVDLLAKKANNFKVLIIGTGPLLESIEQEISNYDLNDKFILTGFRDDIYNILEQSDFLVHTALWEGCPNTILEAMGVGLPIVAVNIDSVKEVMIDNKTGFLAENKNYVDIADKIEKMIFSQKKEYFSKQEKLLVKNKFSFKIMIEEVKKLLE</sequence>
<evidence type="ECO:0000259" key="1">
    <source>
        <dbReference type="Pfam" id="PF00534"/>
    </source>
</evidence>
<dbReference type="AlphaFoldDB" id="A0A1I4GWN6"/>
<organism evidence="3 4">
    <name type="scientific">Halanaerobium salsuginis</name>
    <dbReference type="NCBI Taxonomy" id="29563"/>
    <lineage>
        <taxon>Bacteria</taxon>
        <taxon>Bacillati</taxon>
        <taxon>Bacillota</taxon>
        <taxon>Clostridia</taxon>
        <taxon>Halanaerobiales</taxon>
        <taxon>Halanaerobiaceae</taxon>
        <taxon>Halanaerobium</taxon>
    </lineage>
</organism>
<dbReference type="PANTHER" id="PTHR12526">
    <property type="entry name" value="GLYCOSYLTRANSFERASE"/>
    <property type="match status" value="1"/>
</dbReference>
<proteinExistence type="predicted"/>
<dbReference type="InterPro" id="IPR001296">
    <property type="entry name" value="Glyco_trans_1"/>
</dbReference>
<dbReference type="PANTHER" id="PTHR12526:SF630">
    <property type="entry name" value="GLYCOSYLTRANSFERASE"/>
    <property type="match status" value="1"/>
</dbReference>
<keyword evidence="3" id="KW-0808">Transferase</keyword>
<dbReference type="GO" id="GO:0016757">
    <property type="term" value="F:glycosyltransferase activity"/>
    <property type="evidence" value="ECO:0007669"/>
    <property type="project" value="InterPro"/>
</dbReference>
<dbReference type="EMBL" id="FOTI01000008">
    <property type="protein sequence ID" value="SFL33863.1"/>
    <property type="molecule type" value="Genomic_DNA"/>
</dbReference>
<dbReference type="STRING" id="29563.SAMN02983006_00890"/>
<reference evidence="3 4" key="1">
    <citation type="submission" date="2016-10" db="EMBL/GenBank/DDBJ databases">
        <authorList>
            <person name="de Groot N.N."/>
        </authorList>
    </citation>
    <scope>NUCLEOTIDE SEQUENCE [LARGE SCALE GENOMIC DNA]</scope>
    <source>
        <strain evidence="3 4">ATCC 51327</strain>
    </source>
</reference>
<dbReference type="CDD" id="cd03811">
    <property type="entry name" value="GT4_GT28_WabH-like"/>
    <property type="match status" value="1"/>
</dbReference>
<name>A0A1I4GWN6_9FIRM</name>
<accession>A0A1I4GWN6</accession>